<evidence type="ECO:0000256" key="1">
    <source>
        <dbReference type="ARBA" id="ARBA00004651"/>
    </source>
</evidence>
<dbReference type="InterPro" id="IPR011577">
    <property type="entry name" value="Cyt_b561_bac/Ni-Hgenase"/>
</dbReference>
<dbReference type="RefSeq" id="WP_008810229.1">
    <property type="nucleotide sequence ID" value="NZ_CAJUON010000002.1"/>
</dbReference>
<dbReference type="GO" id="GO:0009061">
    <property type="term" value="P:anaerobic respiration"/>
    <property type="evidence" value="ECO:0007669"/>
    <property type="project" value="TreeGrafter"/>
</dbReference>
<dbReference type="InterPro" id="IPR016174">
    <property type="entry name" value="Di-haem_cyt_TM"/>
</dbReference>
<evidence type="ECO:0000256" key="5">
    <source>
        <dbReference type="ARBA" id="ARBA00023136"/>
    </source>
</evidence>
<keyword evidence="5" id="KW-0472">Membrane</keyword>
<keyword evidence="4" id="KW-1133">Transmembrane helix</keyword>
<keyword evidence="2" id="KW-1003">Cell membrane</keyword>
<evidence type="ECO:0000313" key="8">
    <source>
        <dbReference type="Proteomes" id="UP000462362"/>
    </source>
</evidence>
<evidence type="ECO:0000256" key="4">
    <source>
        <dbReference type="ARBA" id="ARBA00022989"/>
    </source>
</evidence>
<dbReference type="GO" id="GO:0009326">
    <property type="term" value="C:formate dehydrogenase complex"/>
    <property type="evidence" value="ECO:0007669"/>
    <property type="project" value="TreeGrafter"/>
</dbReference>
<keyword evidence="3" id="KW-0812">Transmembrane</keyword>
<proteinExistence type="predicted"/>
<dbReference type="EMBL" id="WNCL01000005">
    <property type="protein sequence ID" value="MTU42584.1"/>
    <property type="molecule type" value="Genomic_DNA"/>
</dbReference>
<evidence type="ECO:0000259" key="6">
    <source>
        <dbReference type="Pfam" id="PF01292"/>
    </source>
</evidence>
<comment type="caution">
    <text evidence="7">The sequence shown here is derived from an EMBL/GenBank/DDBJ whole genome shotgun (WGS) entry which is preliminary data.</text>
</comment>
<dbReference type="GO" id="GO:0009055">
    <property type="term" value="F:electron transfer activity"/>
    <property type="evidence" value="ECO:0007669"/>
    <property type="project" value="InterPro"/>
</dbReference>
<dbReference type="GO" id="GO:0005886">
    <property type="term" value="C:plasma membrane"/>
    <property type="evidence" value="ECO:0007669"/>
    <property type="project" value="UniProtKB-SubCell"/>
</dbReference>
<evidence type="ECO:0000313" key="7">
    <source>
        <dbReference type="EMBL" id="MTU42584.1"/>
    </source>
</evidence>
<dbReference type="AlphaFoldDB" id="A0A6I3RYC1"/>
<evidence type="ECO:0000256" key="2">
    <source>
        <dbReference type="ARBA" id="ARBA00022475"/>
    </source>
</evidence>
<dbReference type="GO" id="GO:0022904">
    <property type="term" value="P:respiratory electron transport chain"/>
    <property type="evidence" value="ECO:0007669"/>
    <property type="project" value="InterPro"/>
</dbReference>
<dbReference type="GeneID" id="43349080"/>
<sequence length="230" mass="26395">MSNPEMKGARILRFHTSDKVFHSINAICWYALVITGAIVYFGHWMGDISDETANLMMVWHLWLGALFTLNFVGYVLFAPERFAVTLKNLLEWDKNTIMWFRNFGGYPRRFFKIPFGPVEVPPQGRYNGGQKMSYLIFLAAVVYLIASGWLLWLGAPLLGKTVFYWLFITHVWGSFIVTAMVTCAHIPLALLSMEHFKGIWRIGSGDISYEAAEHHAPTWVKRDVVKVVEK</sequence>
<name>A0A6I3RYC1_9BURK</name>
<reference evidence="7 8" key="1">
    <citation type="journal article" date="2019" name="Nat. Med.">
        <title>A library of human gut bacterial isolates paired with longitudinal multiomics data enables mechanistic microbiome research.</title>
        <authorList>
            <person name="Poyet M."/>
            <person name="Groussin M."/>
            <person name="Gibbons S.M."/>
            <person name="Avila-Pacheco J."/>
            <person name="Jiang X."/>
            <person name="Kearney S.M."/>
            <person name="Perrotta A.R."/>
            <person name="Berdy B."/>
            <person name="Zhao S."/>
            <person name="Lieberman T.D."/>
            <person name="Swanson P.K."/>
            <person name="Smith M."/>
            <person name="Roesemann S."/>
            <person name="Alexander J.E."/>
            <person name="Rich S.A."/>
            <person name="Livny J."/>
            <person name="Vlamakis H."/>
            <person name="Clish C."/>
            <person name="Bullock K."/>
            <person name="Deik A."/>
            <person name="Scott J."/>
            <person name="Pierce K.A."/>
            <person name="Xavier R.J."/>
            <person name="Alm E.J."/>
        </authorList>
    </citation>
    <scope>NUCLEOTIDE SEQUENCE [LARGE SCALE GENOMIC DNA]</scope>
    <source>
        <strain evidence="7 8">BIOML-A2</strain>
    </source>
</reference>
<feature type="domain" description="Cytochrome b561 bacterial/Ni-hydrogenase" evidence="6">
    <location>
        <begin position="19"/>
        <end position="191"/>
    </location>
</feature>
<dbReference type="InterPro" id="IPR051817">
    <property type="entry name" value="FDH_cytochrome_b556_subunit"/>
</dbReference>
<protein>
    <submittedName>
        <fullName evidence="7">Cytochrome b/b6 domain-containing protein</fullName>
    </submittedName>
</protein>
<gene>
    <name evidence="7" type="ORF">GMD42_02880</name>
</gene>
<dbReference type="PANTHER" id="PTHR30074:SF6">
    <property type="entry name" value="FORMATE DEHYDROGENASE GAMMA SUBUNIT"/>
    <property type="match status" value="1"/>
</dbReference>
<dbReference type="PANTHER" id="PTHR30074">
    <property type="entry name" value="FORMATE DEHYDROGENASE, NITRATE-INDUCIBLE, CYTOCHROME B556 FDN SUBUNIT"/>
    <property type="match status" value="1"/>
</dbReference>
<organism evidence="7 8">
    <name type="scientific">Parasutterella excrementihominis</name>
    <dbReference type="NCBI Taxonomy" id="487175"/>
    <lineage>
        <taxon>Bacteria</taxon>
        <taxon>Pseudomonadati</taxon>
        <taxon>Pseudomonadota</taxon>
        <taxon>Betaproteobacteria</taxon>
        <taxon>Burkholderiales</taxon>
        <taxon>Sutterellaceae</taxon>
        <taxon>Parasutterella</taxon>
    </lineage>
</organism>
<evidence type="ECO:0000256" key="3">
    <source>
        <dbReference type="ARBA" id="ARBA00022692"/>
    </source>
</evidence>
<dbReference type="Gene3D" id="1.20.950.20">
    <property type="entry name" value="Transmembrane di-heme cytochromes, Chain C"/>
    <property type="match status" value="1"/>
</dbReference>
<accession>A0A6I3RYC1</accession>
<dbReference type="SUPFAM" id="SSF81342">
    <property type="entry name" value="Transmembrane di-heme cytochromes"/>
    <property type="match status" value="1"/>
</dbReference>
<dbReference type="GO" id="GO:0036397">
    <property type="term" value="F:formate dehydrogenase (quinone) activity"/>
    <property type="evidence" value="ECO:0007669"/>
    <property type="project" value="TreeGrafter"/>
</dbReference>
<dbReference type="Pfam" id="PF01292">
    <property type="entry name" value="Ni_hydr_CYTB"/>
    <property type="match status" value="1"/>
</dbReference>
<comment type="subcellular location">
    <subcellularLocation>
        <location evidence="1">Cell membrane</location>
        <topology evidence="1">Multi-pass membrane protein</topology>
    </subcellularLocation>
</comment>
<dbReference type="Proteomes" id="UP000462362">
    <property type="component" value="Unassembled WGS sequence"/>
</dbReference>
<dbReference type="GO" id="GO:0015944">
    <property type="term" value="P:formate oxidation"/>
    <property type="evidence" value="ECO:0007669"/>
    <property type="project" value="TreeGrafter"/>
</dbReference>